<dbReference type="SMART" id="SM01038">
    <property type="entry name" value="Bgal_small_N"/>
    <property type="match status" value="1"/>
</dbReference>
<dbReference type="Pfam" id="PF02837">
    <property type="entry name" value="Glyco_hydro_2_N"/>
    <property type="match status" value="1"/>
</dbReference>
<evidence type="ECO:0000259" key="14">
    <source>
        <dbReference type="SMART" id="SM01038"/>
    </source>
</evidence>
<keyword evidence="8 12" id="KW-0378">Hydrolase</keyword>
<feature type="signal peptide" evidence="13">
    <location>
        <begin position="1"/>
        <end position="20"/>
    </location>
</feature>
<evidence type="ECO:0000256" key="9">
    <source>
        <dbReference type="ARBA" id="ARBA00022837"/>
    </source>
</evidence>
<dbReference type="InterPro" id="IPR017853">
    <property type="entry name" value="GH"/>
</dbReference>
<dbReference type="EMBL" id="SLWB01000022">
    <property type="protein sequence ID" value="TCN61702.1"/>
    <property type="molecule type" value="Genomic_DNA"/>
</dbReference>
<accession>A0A4R2E5U5</accession>
<dbReference type="GO" id="GO:0005990">
    <property type="term" value="P:lactose catabolic process"/>
    <property type="evidence" value="ECO:0007669"/>
    <property type="project" value="TreeGrafter"/>
</dbReference>
<dbReference type="Gene3D" id="2.70.98.10">
    <property type="match status" value="1"/>
</dbReference>
<dbReference type="SUPFAM" id="SSF51445">
    <property type="entry name" value="(Trans)glycosidases"/>
    <property type="match status" value="1"/>
</dbReference>
<dbReference type="AlphaFoldDB" id="A0A4R2E5U5"/>
<proteinExistence type="inferred from homology"/>
<protein>
    <recommendedName>
        <fullName evidence="7 12">Beta-galactosidase</fullName>
        <ecNumber evidence="6 12">3.2.1.23</ecNumber>
    </recommendedName>
    <alternativeName>
        <fullName evidence="11 12">Lactase</fullName>
    </alternativeName>
</protein>
<evidence type="ECO:0000256" key="5">
    <source>
        <dbReference type="ARBA" id="ARBA00011245"/>
    </source>
</evidence>
<evidence type="ECO:0000256" key="6">
    <source>
        <dbReference type="ARBA" id="ARBA00012756"/>
    </source>
</evidence>
<dbReference type="PANTHER" id="PTHR46323">
    <property type="entry name" value="BETA-GALACTOSIDASE"/>
    <property type="match status" value="1"/>
</dbReference>
<dbReference type="InterPro" id="IPR014718">
    <property type="entry name" value="GH-type_carb-bd"/>
</dbReference>
<dbReference type="PRINTS" id="PR00132">
    <property type="entry name" value="GLHYDRLASE2"/>
</dbReference>
<dbReference type="PROSITE" id="PS00719">
    <property type="entry name" value="GLYCOSYL_HYDROL_F2_1"/>
    <property type="match status" value="1"/>
</dbReference>
<reference evidence="15 16" key="1">
    <citation type="submission" date="2019-03" db="EMBL/GenBank/DDBJ databases">
        <title>Genomic Encyclopedia of Archaeal and Bacterial Type Strains, Phase II (KMG-II): from individual species to whole genera.</title>
        <authorList>
            <person name="Goeker M."/>
        </authorList>
    </citation>
    <scope>NUCLEOTIDE SEQUENCE [LARGE SCALE GENOMIC DNA]</scope>
    <source>
        <strain evidence="15 16">RL-C</strain>
    </source>
</reference>
<dbReference type="InterPro" id="IPR011013">
    <property type="entry name" value="Gal_mutarotase_sf_dom"/>
</dbReference>
<keyword evidence="9" id="KW-0106">Calcium</keyword>
<evidence type="ECO:0000256" key="12">
    <source>
        <dbReference type="RuleBase" id="RU361154"/>
    </source>
</evidence>
<dbReference type="InterPro" id="IPR032312">
    <property type="entry name" value="LacZ_4"/>
</dbReference>
<dbReference type="Gene3D" id="2.60.40.10">
    <property type="entry name" value="Immunoglobulins"/>
    <property type="match status" value="2"/>
</dbReference>
<dbReference type="InterPro" id="IPR008979">
    <property type="entry name" value="Galactose-bd-like_sf"/>
</dbReference>
<evidence type="ECO:0000256" key="7">
    <source>
        <dbReference type="ARBA" id="ARBA00013303"/>
    </source>
</evidence>
<sequence length="1029" mass="117530">MRTLNAIALLSILFPLLSVAQVEQPEWQNPLVNQINREKIHASFVPHASKDAALKNENDRRVSLNGAWKFCFSKNPSSRPADFYKKNFDTKNWKTIQVPGSWELQGFDSPIYTDVQYPFPARPPFVPTDYNPVGSYLREFTVPQSWNGSDVILHFDGVESAFYCWVNGIRVGYSEDSRLPAEFNITKYLKKGKNTLAVEVYRYSDGSYLECQDYWRYSGIERNVWLVARPKVRIQDFEIKANLCKGYKDGTFELALTLNGDKFEKGVSAQVEVFDTRNQKIFSDKKVFSNAGETINLSKTFKNVLPWTAETPNLYTLAVSTISPSGVTTEAFVHRFGFRNVDIKNGQLLVNGVPIKIKGVNRHEHDPIKGRSISVESMVQDIKLMKQFNINAVRCSHYPNYSEWYELCDRYGLYLVDEANLESHGMEALDMDSLTRHPHWKVPFHERMERMVERDKNFTSIITWSLGNESGYGPNFEEIYHWTKKRDSSRPVQYEGAGMKGLSDIYCPMYARIPALRWHTNERQTRPLILCEYAHAMGNSNGNLKDYWELIYKYDQLQGGFIWDWVDQTFARKDEKGRHIWAYGGDMGYVGVKNDSNFCANGLVAADRSLHPHIWEVKKVYQSIHFEAIPFAANKIKITNGFDFIDLSRFNFRWIIKGNGKQIAAGNIAMPEIKAHQSEIVALDLPEIKPTPNTEYFITIEATTKEESELLPKGHIVAWEQLKLPTSEIAAPAANVDGTISLNESTSDITVEGKSFTAIFSKANGEIKSLKYNGKEYLIEGLRPNFWRAFTDNDVSNAMPVRCAIWKDAGSTLILKGIDQKSTQQEVSLTMSYDAPKVESEIVIKYSILVNGTIKVSYNFTPGEKVLPEMPRIGMRMIVKGEYDQMEWFGRGPHENYIDRNAGAAIDLYKATVWEQFHPYNRAQETANKTDVRWMSLQNLQGEGIIVKGSQPLNVSCWNFPMEDIEYVPFDIMRKHGGSVEKKDMVWVNIDLELQGVGGDTTWGAKAHQEYTITPNAKSYSFEISPITK</sequence>
<dbReference type="InterPro" id="IPR023230">
    <property type="entry name" value="Glyco_hydro_2_CS"/>
</dbReference>
<evidence type="ECO:0000313" key="16">
    <source>
        <dbReference type="Proteomes" id="UP000294830"/>
    </source>
</evidence>
<dbReference type="InterPro" id="IPR006101">
    <property type="entry name" value="Glyco_hydro_2"/>
</dbReference>
<dbReference type="Pfam" id="PF16353">
    <property type="entry name" value="LacZ_4"/>
    <property type="match status" value="1"/>
</dbReference>
<dbReference type="PANTHER" id="PTHR46323:SF2">
    <property type="entry name" value="BETA-GALACTOSIDASE"/>
    <property type="match status" value="1"/>
</dbReference>
<evidence type="ECO:0000256" key="11">
    <source>
        <dbReference type="ARBA" id="ARBA00032230"/>
    </source>
</evidence>
<comment type="cofactor">
    <cofactor evidence="2">
        <name>Ca(2+)</name>
        <dbReference type="ChEBI" id="CHEBI:29108"/>
    </cofactor>
</comment>
<dbReference type="InterPro" id="IPR036156">
    <property type="entry name" value="Beta-gal/glucu_dom_sf"/>
</dbReference>
<dbReference type="SUPFAM" id="SSF74650">
    <property type="entry name" value="Galactose mutarotase-like"/>
    <property type="match status" value="1"/>
</dbReference>
<evidence type="ECO:0000256" key="2">
    <source>
        <dbReference type="ARBA" id="ARBA00001913"/>
    </source>
</evidence>
<dbReference type="InterPro" id="IPR006102">
    <property type="entry name" value="Ig-like_GH2"/>
</dbReference>
<dbReference type="Pfam" id="PF02929">
    <property type="entry name" value="Bgal_small_N"/>
    <property type="match status" value="1"/>
</dbReference>
<dbReference type="GO" id="GO:0030246">
    <property type="term" value="F:carbohydrate binding"/>
    <property type="evidence" value="ECO:0007669"/>
    <property type="project" value="InterPro"/>
</dbReference>
<comment type="similarity">
    <text evidence="4 12">Belongs to the glycosyl hydrolase 2 family.</text>
</comment>
<feature type="domain" description="Beta galactosidase small chain/" evidence="14">
    <location>
        <begin position="750"/>
        <end position="1025"/>
    </location>
</feature>
<dbReference type="Gene3D" id="3.20.20.80">
    <property type="entry name" value="Glycosidases"/>
    <property type="match status" value="1"/>
</dbReference>
<dbReference type="InterPro" id="IPR004199">
    <property type="entry name" value="B-gal_small/dom_5"/>
</dbReference>
<comment type="cofactor">
    <cofactor evidence="3">
        <name>Na(+)</name>
        <dbReference type="ChEBI" id="CHEBI:29101"/>
    </cofactor>
</comment>
<dbReference type="InterPro" id="IPR013783">
    <property type="entry name" value="Ig-like_fold"/>
</dbReference>
<evidence type="ECO:0000256" key="8">
    <source>
        <dbReference type="ARBA" id="ARBA00022801"/>
    </source>
</evidence>
<dbReference type="Pfam" id="PF02836">
    <property type="entry name" value="Glyco_hydro_2_C"/>
    <property type="match status" value="1"/>
</dbReference>
<dbReference type="Pfam" id="PF00703">
    <property type="entry name" value="Glyco_hydro_2"/>
    <property type="match status" value="1"/>
</dbReference>
<evidence type="ECO:0000313" key="15">
    <source>
        <dbReference type="EMBL" id="TCN61702.1"/>
    </source>
</evidence>
<evidence type="ECO:0000256" key="1">
    <source>
        <dbReference type="ARBA" id="ARBA00001412"/>
    </source>
</evidence>
<comment type="subunit">
    <text evidence="5">Monomer.</text>
</comment>
<dbReference type="InterPro" id="IPR050347">
    <property type="entry name" value="Bact_Beta-galactosidase"/>
</dbReference>
<dbReference type="InterPro" id="IPR006103">
    <property type="entry name" value="Glyco_hydro_2_cat"/>
</dbReference>
<dbReference type="FunFam" id="3.20.20.80:FF:000018">
    <property type="entry name" value="Beta-galactosidase"/>
    <property type="match status" value="1"/>
</dbReference>
<dbReference type="SUPFAM" id="SSF49303">
    <property type="entry name" value="beta-Galactosidase/glucuronidase domain"/>
    <property type="match status" value="2"/>
</dbReference>
<organism evidence="15 16">
    <name type="scientific">Acetobacteroides hydrogenigenes</name>
    <dbReference type="NCBI Taxonomy" id="979970"/>
    <lineage>
        <taxon>Bacteria</taxon>
        <taxon>Pseudomonadati</taxon>
        <taxon>Bacteroidota</taxon>
        <taxon>Bacteroidia</taxon>
        <taxon>Bacteroidales</taxon>
        <taxon>Rikenellaceae</taxon>
        <taxon>Acetobacteroides</taxon>
    </lineage>
</organism>
<evidence type="ECO:0000256" key="4">
    <source>
        <dbReference type="ARBA" id="ARBA00007401"/>
    </source>
</evidence>
<comment type="catalytic activity">
    <reaction evidence="1 12">
        <text>Hydrolysis of terminal non-reducing beta-D-galactose residues in beta-D-galactosides.</text>
        <dbReference type="EC" id="3.2.1.23"/>
    </reaction>
</comment>
<keyword evidence="16" id="KW-1185">Reference proteome</keyword>
<dbReference type="GO" id="GO:0009341">
    <property type="term" value="C:beta-galactosidase complex"/>
    <property type="evidence" value="ECO:0007669"/>
    <property type="project" value="InterPro"/>
</dbReference>
<dbReference type="Proteomes" id="UP000294830">
    <property type="component" value="Unassembled WGS sequence"/>
</dbReference>
<feature type="chain" id="PRO_5020435181" description="Beta-galactosidase" evidence="13">
    <location>
        <begin position="21"/>
        <end position="1029"/>
    </location>
</feature>
<evidence type="ECO:0000256" key="13">
    <source>
        <dbReference type="SAM" id="SignalP"/>
    </source>
</evidence>
<keyword evidence="13" id="KW-0732">Signal</keyword>
<dbReference type="GO" id="GO:0004565">
    <property type="term" value="F:beta-galactosidase activity"/>
    <property type="evidence" value="ECO:0007669"/>
    <property type="project" value="UniProtKB-EC"/>
</dbReference>
<dbReference type="Gene3D" id="2.60.120.260">
    <property type="entry name" value="Galactose-binding domain-like"/>
    <property type="match status" value="1"/>
</dbReference>
<dbReference type="RefSeq" id="WP_131840544.1">
    <property type="nucleotide sequence ID" value="NZ_SLWB01000022.1"/>
</dbReference>
<dbReference type="InterPro" id="IPR006104">
    <property type="entry name" value="Glyco_hydro_2_N"/>
</dbReference>
<keyword evidence="10 12" id="KW-0326">Glycosidase</keyword>
<comment type="caution">
    <text evidence="15">The sequence shown here is derived from an EMBL/GenBank/DDBJ whole genome shotgun (WGS) entry which is preliminary data.</text>
</comment>
<evidence type="ECO:0000256" key="3">
    <source>
        <dbReference type="ARBA" id="ARBA00001959"/>
    </source>
</evidence>
<evidence type="ECO:0000256" key="10">
    <source>
        <dbReference type="ARBA" id="ARBA00023295"/>
    </source>
</evidence>
<dbReference type="EC" id="3.2.1.23" evidence="6 12"/>
<gene>
    <name evidence="15" type="ORF">CLV25_12211</name>
</gene>
<dbReference type="SUPFAM" id="SSF49785">
    <property type="entry name" value="Galactose-binding domain-like"/>
    <property type="match status" value="1"/>
</dbReference>
<name>A0A4R2E5U5_9BACT</name>
<dbReference type="OrthoDB" id="9801077at2"/>